<protein>
    <submittedName>
        <fullName evidence="1">Uncharacterized protein</fullName>
    </submittedName>
</protein>
<gene>
    <name evidence="1" type="ordered locus">HDEF_1129</name>
</gene>
<dbReference type="HOGENOM" id="CLU_3328623_0_0_6"/>
<accession>C4K5F6</accession>
<dbReference type="EMBL" id="CP001277">
    <property type="protein sequence ID" value="ACQ67799.1"/>
    <property type="molecule type" value="Genomic_DNA"/>
</dbReference>
<dbReference type="KEGG" id="hde:HDEF_1129"/>
<dbReference type="Proteomes" id="UP000002334">
    <property type="component" value="Chromosome"/>
</dbReference>
<name>C4K5F6_HAMD5</name>
<reference evidence="1 2" key="1">
    <citation type="journal article" date="2009" name="Proc. Natl. Acad. Sci. U.S.A.">
        <title>Hamiltonella defensa, genome evolution of protective bacterial endosymbiont from pathogenic ancestors.</title>
        <authorList>
            <person name="Degnan P.H."/>
            <person name="Yu Y."/>
            <person name="Sisneros N."/>
            <person name="Wing R.A."/>
            <person name="Moran N.A."/>
        </authorList>
    </citation>
    <scope>NUCLEOTIDE SEQUENCE [LARGE SCALE GENOMIC DNA]</scope>
    <source>
        <strain evidence="2">5AT</strain>
    </source>
</reference>
<sequence>MRVIKDKKQAHSPIKEYDFIKEIEPDIVKYDKRTGRLS</sequence>
<evidence type="ECO:0000313" key="1">
    <source>
        <dbReference type="EMBL" id="ACQ67799.1"/>
    </source>
</evidence>
<evidence type="ECO:0000313" key="2">
    <source>
        <dbReference type="Proteomes" id="UP000002334"/>
    </source>
</evidence>
<keyword evidence="2" id="KW-1185">Reference proteome</keyword>
<organism evidence="1 2">
    <name type="scientific">Hamiltonella defensa subsp. Acyrthosiphon pisum (strain 5AT)</name>
    <dbReference type="NCBI Taxonomy" id="572265"/>
    <lineage>
        <taxon>Bacteria</taxon>
        <taxon>Pseudomonadati</taxon>
        <taxon>Pseudomonadota</taxon>
        <taxon>Gammaproteobacteria</taxon>
        <taxon>Enterobacterales</taxon>
        <taxon>Enterobacteriaceae</taxon>
        <taxon>aphid secondary symbionts</taxon>
        <taxon>Candidatus Williamhamiltonella</taxon>
    </lineage>
</organism>
<dbReference type="AlphaFoldDB" id="C4K5F6"/>
<proteinExistence type="predicted"/>